<organism evidence="1 2">
    <name type="scientific">Symbiodinium pilosum</name>
    <name type="common">Dinoflagellate</name>
    <dbReference type="NCBI Taxonomy" id="2952"/>
    <lineage>
        <taxon>Eukaryota</taxon>
        <taxon>Sar</taxon>
        <taxon>Alveolata</taxon>
        <taxon>Dinophyceae</taxon>
        <taxon>Suessiales</taxon>
        <taxon>Symbiodiniaceae</taxon>
        <taxon>Symbiodinium</taxon>
    </lineage>
</organism>
<evidence type="ECO:0000313" key="1">
    <source>
        <dbReference type="EMBL" id="CAE7224274.1"/>
    </source>
</evidence>
<evidence type="ECO:0000313" key="2">
    <source>
        <dbReference type="Proteomes" id="UP000649617"/>
    </source>
</evidence>
<reference evidence="1" key="1">
    <citation type="submission" date="2021-02" db="EMBL/GenBank/DDBJ databases">
        <authorList>
            <person name="Dougan E. K."/>
            <person name="Rhodes N."/>
            <person name="Thang M."/>
            <person name="Chan C."/>
        </authorList>
    </citation>
    <scope>NUCLEOTIDE SEQUENCE</scope>
</reference>
<name>A0A812K7Z8_SYMPI</name>
<keyword evidence="2" id="KW-1185">Reference proteome</keyword>
<protein>
    <submittedName>
        <fullName evidence="1">Uncharacterized protein</fullName>
    </submittedName>
</protein>
<dbReference type="Proteomes" id="UP000649617">
    <property type="component" value="Unassembled WGS sequence"/>
</dbReference>
<accession>A0A812K7Z8</accession>
<proteinExistence type="predicted"/>
<dbReference type="AlphaFoldDB" id="A0A812K7Z8"/>
<dbReference type="EMBL" id="CAJNIZ010003631">
    <property type="protein sequence ID" value="CAE7224274.1"/>
    <property type="molecule type" value="Genomic_DNA"/>
</dbReference>
<sequence>MDADYCRKIKNESTSGQHDILNAVQDEYFNRYLDQLGIAPTAANKAQMLKFRPMDDCEVHSMWADDTSSGLASALRIAPPLRHRVGYEDGDDEPLDRAIIAHLYGEADDIPVEPPNVPGRTIFPVDLSKMFEEEK</sequence>
<dbReference type="OrthoDB" id="419924at2759"/>
<gene>
    <name evidence="1" type="ORF">SPIL2461_LOCUS3087</name>
</gene>
<comment type="caution">
    <text evidence="1">The sequence shown here is derived from an EMBL/GenBank/DDBJ whole genome shotgun (WGS) entry which is preliminary data.</text>
</comment>
<feature type="non-terminal residue" evidence="1">
    <location>
        <position position="1"/>
    </location>
</feature>